<evidence type="ECO:0000313" key="3">
    <source>
        <dbReference type="EMBL" id="VDK65111.1"/>
    </source>
</evidence>
<dbReference type="PANTHER" id="PTHR23030">
    <property type="entry name" value="PCD6 INTERACTING PROTEIN-RELATED"/>
    <property type="match status" value="1"/>
</dbReference>
<dbReference type="PANTHER" id="PTHR23030:SF39">
    <property type="entry name" value="PROGRAMMED CELL DEATH 6-INTERACTING PROTEIN"/>
    <property type="match status" value="1"/>
</dbReference>
<dbReference type="Proteomes" id="UP000271889">
    <property type="component" value="Unassembled WGS sequence"/>
</dbReference>
<dbReference type="InterPro" id="IPR025304">
    <property type="entry name" value="ALIX_V_dom"/>
</dbReference>
<feature type="coiled-coil region" evidence="1">
    <location>
        <begin position="136"/>
        <end position="170"/>
    </location>
</feature>
<organism evidence="3 4">
    <name type="scientific">Cylicostephanus goldi</name>
    <name type="common">Nematode worm</name>
    <dbReference type="NCBI Taxonomy" id="71465"/>
    <lineage>
        <taxon>Eukaryota</taxon>
        <taxon>Metazoa</taxon>
        <taxon>Ecdysozoa</taxon>
        <taxon>Nematoda</taxon>
        <taxon>Chromadorea</taxon>
        <taxon>Rhabditida</taxon>
        <taxon>Rhabditina</taxon>
        <taxon>Rhabditomorpha</taxon>
        <taxon>Strongyloidea</taxon>
        <taxon>Strongylidae</taxon>
        <taxon>Cylicostephanus</taxon>
    </lineage>
</organism>
<evidence type="ECO:0000259" key="2">
    <source>
        <dbReference type="Pfam" id="PF13949"/>
    </source>
</evidence>
<feature type="domain" description="ALIX V-shaped" evidence="2">
    <location>
        <begin position="3"/>
        <end position="222"/>
    </location>
</feature>
<dbReference type="Pfam" id="PF13949">
    <property type="entry name" value="ALIX_LYPXL_bnd"/>
    <property type="match status" value="1"/>
</dbReference>
<proteinExistence type="predicted"/>
<dbReference type="GO" id="GO:0005768">
    <property type="term" value="C:endosome"/>
    <property type="evidence" value="ECO:0007669"/>
    <property type="project" value="TreeGrafter"/>
</dbReference>
<evidence type="ECO:0000313" key="4">
    <source>
        <dbReference type="Proteomes" id="UP000271889"/>
    </source>
</evidence>
<dbReference type="GO" id="GO:0000281">
    <property type="term" value="P:mitotic cytokinesis"/>
    <property type="evidence" value="ECO:0007669"/>
    <property type="project" value="TreeGrafter"/>
</dbReference>
<sequence>MDTLPESIKQKSAKVKQLGGLNELNRLFSELPTLYKRNEEILEETNRMLNEEKESDDNLRRQFGAKWTRMSSEQLTGPLLQEIGKYRGILHTASNADKMVKDKFEANRPAIEMLSKNEVELRGSIPSQSQHATEGTTEAVEKLKALMNQVQELKVQREKLEKEFKDVRSDIANDLLKALAESQILNEEQISKEKIQQIYGPLKEKVEASIKQQENMMAEVQVMFCPLFLLYATF</sequence>
<feature type="coiled-coil region" evidence="1">
    <location>
        <begin position="35"/>
        <end position="62"/>
    </location>
</feature>
<dbReference type="Gene3D" id="1.20.140.50">
    <property type="entry name" value="alix/aip1 like domains"/>
    <property type="match status" value="1"/>
</dbReference>
<reference evidence="3 4" key="1">
    <citation type="submission" date="2018-11" db="EMBL/GenBank/DDBJ databases">
        <authorList>
            <consortium name="Pathogen Informatics"/>
        </authorList>
    </citation>
    <scope>NUCLEOTIDE SEQUENCE [LARGE SCALE GENOMIC DNA]</scope>
</reference>
<dbReference type="AlphaFoldDB" id="A0A3P6TKX6"/>
<keyword evidence="1" id="KW-0175">Coiled coil</keyword>
<protein>
    <recommendedName>
        <fullName evidence="2">ALIX V-shaped domain-containing protein</fullName>
    </recommendedName>
</protein>
<keyword evidence="4" id="KW-1185">Reference proteome</keyword>
<evidence type="ECO:0000256" key="1">
    <source>
        <dbReference type="SAM" id="Coils"/>
    </source>
</evidence>
<gene>
    <name evidence="3" type="ORF">CGOC_LOCUS5978</name>
</gene>
<accession>A0A3P6TKX6</accession>
<dbReference type="OrthoDB" id="2141925at2759"/>
<name>A0A3P6TKX6_CYLGO</name>
<dbReference type="EMBL" id="UYRV01018776">
    <property type="protein sequence ID" value="VDK65111.1"/>
    <property type="molecule type" value="Genomic_DNA"/>
</dbReference>